<feature type="region of interest" description="Disordered" evidence="1">
    <location>
        <begin position="208"/>
        <end position="227"/>
    </location>
</feature>
<feature type="region of interest" description="Disordered" evidence="1">
    <location>
        <begin position="159"/>
        <end position="201"/>
    </location>
</feature>
<dbReference type="KEGG" id="goe:100906653"/>
<evidence type="ECO:0000256" key="1">
    <source>
        <dbReference type="SAM" id="MobiDB-lite"/>
    </source>
</evidence>
<dbReference type="GeneID" id="100906653"/>
<keyword evidence="2" id="KW-1185">Reference proteome</keyword>
<proteinExistence type="predicted"/>
<reference evidence="3" key="1">
    <citation type="submission" date="2025-08" db="UniProtKB">
        <authorList>
            <consortium name="RefSeq"/>
        </authorList>
    </citation>
    <scope>IDENTIFICATION</scope>
</reference>
<dbReference type="RefSeq" id="XP_018495466.1">
    <property type="nucleotide sequence ID" value="XM_018639950.1"/>
</dbReference>
<sequence length="362" mass="39185">MWGGLNKAAAASLTRQQERFCSSIKDIDDKDQGWGELAEREESTEVGWGKSNGATPRSSNTGWGNKNTTFALRGWGAKRTPAPSPDLNSKSGGQTQLIETVEPRSPDLTLPKSIDPQMVNGRGSQQPVAGNAKTSVPHVIKQHIALTAGRLQKNTPAISSQSATVDPAWTVQRPPSSTGTERHSGRVETGMKGFPDTYNLPASRGNGIRIGSAQSKPLLNGRSPPVPPLQTQTGMTRLTEAQTAVRGTSASPTRATVSPPKAAVDTSASSVAYPHHRLGSPVVRQRVPPKAPAPKPDIMAMRENPNIHTRNRVRDADILPRSSHPGSRSVEHNRIDMFVVVRRQCERFAELIALLKDNRHRF</sequence>
<feature type="compositionally biased region" description="Basic and acidic residues" evidence="1">
    <location>
        <begin position="25"/>
        <end position="43"/>
    </location>
</feature>
<name>A0AAJ7L6A0_9ACAR</name>
<protein>
    <submittedName>
        <fullName evidence="3">Uncharacterized protein LOC100906653</fullName>
    </submittedName>
</protein>
<evidence type="ECO:0000313" key="3">
    <source>
        <dbReference type="RefSeq" id="XP_018495466.1"/>
    </source>
</evidence>
<feature type="compositionally biased region" description="Polar residues" evidence="1">
    <location>
        <begin position="52"/>
        <end position="69"/>
    </location>
</feature>
<dbReference type="AlphaFoldDB" id="A0AAJ7L6A0"/>
<feature type="region of interest" description="Disordered" evidence="1">
    <location>
        <begin position="25"/>
        <end position="69"/>
    </location>
</feature>
<feature type="region of interest" description="Disordered" evidence="1">
    <location>
        <begin position="105"/>
        <end position="130"/>
    </location>
</feature>
<dbReference type="Proteomes" id="UP000694867">
    <property type="component" value="Unplaced"/>
</dbReference>
<gene>
    <name evidence="3" type="primary">LOC100906653</name>
</gene>
<organism evidence="2 3">
    <name type="scientific">Galendromus occidentalis</name>
    <name type="common">western predatory mite</name>
    <dbReference type="NCBI Taxonomy" id="34638"/>
    <lineage>
        <taxon>Eukaryota</taxon>
        <taxon>Metazoa</taxon>
        <taxon>Ecdysozoa</taxon>
        <taxon>Arthropoda</taxon>
        <taxon>Chelicerata</taxon>
        <taxon>Arachnida</taxon>
        <taxon>Acari</taxon>
        <taxon>Parasitiformes</taxon>
        <taxon>Mesostigmata</taxon>
        <taxon>Gamasina</taxon>
        <taxon>Phytoseioidea</taxon>
        <taxon>Phytoseiidae</taxon>
        <taxon>Typhlodrominae</taxon>
        <taxon>Galendromus</taxon>
    </lineage>
</organism>
<accession>A0AAJ7L6A0</accession>
<evidence type="ECO:0000313" key="2">
    <source>
        <dbReference type="Proteomes" id="UP000694867"/>
    </source>
</evidence>